<evidence type="ECO:0000313" key="3">
    <source>
        <dbReference type="Proteomes" id="UP001224359"/>
    </source>
</evidence>
<keyword evidence="1" id="KW-0732">Signal</keyword>
<gene>
    <name evidence="2" type="ORF">J2S77_000746</name>
</gene>
<accession>A0ABT9VD94</accession>
<feature type="signal peptide" evidence="1">
    <location>
        <begin position="1"/>
        <end position="21"/>
    </location>
</feature>
<reference evidence="2 3" key="1">
    <citation type="submission" date="2023-07" db="EMBL/GenBank/DDBJ databases">
        <title>Genomic Encyclopedia of Type Strains, Phase IV (KMG-IV): sequencing the most valuable type-strain genomes for metagenomic binning, comparative biology and taxonomic classification.</title>
        <authorList>
            <person name="Goeker M."/>
        </authorList>
    </citation>
    <scope>NUCLEOTIDE SEQUENCE [LARGE SCALE GENOMIC DNA]</scope>
    <source>
        <strain evidence="2 3">DSM 16460</strain>
    </source>
</reference>
<evidence type="ECO:0000256" key="1">
    <source>
        <dbReference type="SAM" id="SignalP"/>
    </source>
</evidence>
<proteinExistence type="predicted"/>
<feature type="chain" id="PRO_5047178559" evidence="1">
    <location>
        <begin position="22"/>
        <end position="173"/>
    </location>
</feature>
<protein>
    <submittedName>
        <fullName evidence="2">Uncharacterized protein</fullName>
    </submittedName>
</protein>
<dbReference type="RefSeq" id="WP_306974757.1">
    <property type="nucleotide sequence ID" value="NZ_JAUSTQ010000002.1"/>
</dbReference>
<keyword evidence="3" id="KW-1185">Reference proteome</keyword>
<organism evidence="2 3">
    <name type="scientific">Alkalibacillus salilacus</name>
    <dbReference type="NCBI Taxonomy" id="284582"/>
    <lineage>
        <taxon>Bacteria</taxon>
        <taxon>Bacillati</taxon>
        <taxon>Bacillota</taxon>
        <taxon>Bacilli</taxon>
        <taxon>Bacillales</taxon>
        <taxon>Bacillaceae</taxon>
        <taxon>Alkalibacillus</taxon>
    </lineage>
</organism>
<comment type="caution">
    <text evidence="2">The sequence shown here is derived from an EMBL/GenBank/DDBJ whole genome shotgun (WGS) entry which is preliminary data.</text>
</comment>
<name>A0ABT9VD94_9BACI</name>
<dbReference type="Proteomes" id="UP001224359">
    <property type="component" value="Unassembled WGS sequence"/>
</dbReference>
<dbReference type="EMBL" id="JAUSTQ010000002">
    <property type="protein sequence ID" value="MDQ0158790.1"/>
    <property type="molecule type" value="Genomic_DNA"/>
</dbReference>
<sequence>MKKRFSLTLIFTLLFSMISFSTINGDTVEPKTIDGPDGYIEIPSSVDGAVVQHEQIFDHYSQEITTYYMNEDDAEDFARELRNSSWSQVGSYVSSALLGHPNGTILGGGFLIDSLRRNSIAEEIEDYADGGVKFEIVDHRYGWGLGSVENWSTDWINIGENSYTELIDYDYYY</sequence>
<evidence type="ECO:0000313" key="2">
    <source>
        <dbReference type="EMBL" id="MDQ0158790.1"/>
    </source>
</evidence>